<feature type="transmembrane region" description="Helical" evidence="6">
    <location>
        <begin position="185"/>
        <end position="207"/>
    </location>
</feature>
<dbReference type="InterPro" id="IPR037185">
    <property type="entry name" value="EmrE-like"/>
</dbReference>
<dbReference type="EMBL" id="CP032829">
    <property type="protein sequence ID" value="AYJ87983.1"/>
    <property type="molecule type" value="Genomic_DNA"/>
</dbReference>
<dbReference type="PANTHER" id="PTHR22911:SF6">
    <property type="entry name" value="SOLUTE CARRIER FAMILY 35 MEMBER G1"/>
    <property type="match status" value="1"/>
</dbReference>
<keyword evidence="9" id="KW-1185">Reference proteome</keyword>
<dbReference type="InterPro" id="IPR000620">
    <property type="entry name" value="EamA_dom"/>
</dbReference>
<dbReference type="PROSITE" id="PS51257">
    <property type="entry name" value="PROKAR_LIPOPROTEIN"/>
    <property type="match status" value="1"/>
</dbReference>
<protein>
    <submittedName>
        <fullName evidence="8">DMT family transporter</fullName>
    </submittedName>
</protein>
<feature type="domain" description="EamA" evidence="7">
    <location>
        <begin position="14"/>
        <end position="141"/>
    </location>
</feature>
<evidence type="ECO:0000259" key="7">
    <source>
        <dbReference type="Pfam" id="PF00892"/>
    </source>
</evidence>
<dbReference type="Proteomes" id="UP000276254">
    <property type="component" value="Chromosome"/>
</dbReference>
<feature type="transmembrane region" description="Helical" evidence="6">
    <location>
        <begin position="153"/>
        <end position="173"/>
    </location>
</feature>
<dbReference type="GO" id="GO:0016020">
    <property type="term" value="C:membrane"/>
    <property type="evidence" value="ECO:0007669"/>
    <property type="project" value="UniProtKB-SubCell"/>
</dbReference>
<evidence type="ECO:0000256" key="1">
    <source>
        <dbReference type="ARBA" id="ARBA00004141"/>
    </source>
</evidence>
<name>A0A494TLT9_SPHPE</name>
<dbReference type="SUPFAM" id="SSF103481">
    <property type="entry name" value="Multidrug resistance efflux transporter EmrE"/>
    <property type="match status" value="2"/>
</dbReference>
<dbReference type="AlphaFoldDB" id="A0A494TLT9"/>
<evidence type="ECO:0000256" key="2">
    <source>
        <dbReference type="ARBA" id="ARBA00009853"/>
    </source>
</evidence>
<feature type="transmembrane region" description="Helical" evidence="6">
    <location>
        <begin position="100"/>
        <end position="119"/>
    </location>
</feature>
<keyword evidence="5 6" id="KW-0472">Membrane</keyword>
<evidence type="ECO:0000256" key="5">
    <source>
        <dbReference type="ARBA" id="ARBA00023136"/>
    </source>
</evidence>
<dbReference type="KEGG" id="spha:D3Y57_13425"/>
<feature type="transmembrane region" description="Helical" evidence="6">
    <location>
        <begin position="213"/>
        <end position="234"/>
    </location>
</feature>
<evidence type="ECO:0000313" key="8">
    <source>
        <dbReference type="EMBL" id="AYJ87983.1"/>
    </source>
</evidence>
<evidence type="ECO:0000256" key="4">
    <source>
        <dbReference type="ARBA" id="ARBA00022989"/>
    </source>
</evidence>
<dbReference type="Pfam" id="PF00892">
    <property type="entry name" value="EamA"/>
    <property type="match status" value="2"/>
</dbReference>
<dbReference type="OrthoDB" id="7818056at2"/>
<feature type="transmembrane region" description="Helical" evidence="6">
    <location>
        <begin position="267"/>
        <end position="284"/>
    </location>
</feature>
<feature type="transmembrane region" description="Helical" evidence="6">
    <location>
        <begin position="43"/>
        <end position="62"/>
    </location>
</feature>
<feature type="transmembrane region" description="Helical" evidence="6">
    <location>
        <begin position="126"/>
        <end position="147"/>
    </location>
</feature>
<feature type="transmembrane region" description="Helical" evidence="6">
    <location>
        <begin position="241"/>
        <end position="261"/>
    </location>
</feature>
<keyword evidence="4 6" id="KW-1133">Transmembrane helix</keyword>
<evidence type="ECO:0000313" key="9">
    <source>
        <dbReference type="Proteomes" id="UP000276254"/>
    </source>
</evidence>
<dbReference type="PANTHER" id="PTHR22911">
    <property type="entry name" value="ACYL-MALONYL CONDENSING ENZYME-RELATED"/>
    <property type="match status" value="1"/>
</dbReference>
<proteinExistence type="inferred from homology"/>
<reference evidence="8 9" key="1">
    <citation type="submission" date="2018-09" db="EMBL/GenBank/DDBJ databases">
        <title>Sphingomonas peninsula sp. nov., isolated from fildes peninsula, Antarctic soil.</title>
        <authorList>
            <person name="Yingchao G."/>
        </authorList>
    </citation>
    <scope>NUCLEOTIDE SEQUENCE [LARGE SCALE GENOMIC DNA]</scope>
    <source>
        <strain evidence="8 9">YZ-8</strain>
    </source>
</reference>
<organism evidence="8 9">
    <name type="scientific">Sphingomonas paeninsulae</name>
    <dbReference type="NCBI Taxonomy" id="2319844"/>
    <lineage>
        <taxon>Bacteria</taxon>
        <taxon>Pseudomonadati</taxon>
        <taxon>Pseudomonadota</taxon>
        <taxon>Alphaproteobacteria</taxon>
        <taxon>Sphingomonadales</taxon>
        <taxon>Sphingomonadaceae</taxon>
        <taxon>Sphingomonas</taxon>
    </lineage>
</organism>
<dbReference type="RefSeq" id="WP_121155912.1">
    <property type="nucleotide sequence ID" value="NZ_CP032829.1"/>
</dbReference>
<comment type="subcellular location">
    <subcellularLocation>
        <location evidence="1">Membrane</location>
        <topology evidence="1">Multi-pass membrane protein</topology>
    </subcellularLocation>
</comment>
<evidence type="ECO:0000256" key="6">
    <source>
        <dbReference type="SAM" id="Phobius"/>
    </source>
</evidence>
<gene>
    <name evidence="8" type="ORF">D3Y57_13425</name>
</gene>
<accession>A0A494TLT9</accession>
<evidence type="ECO:0000256" key="3">
    <source>
        <dbReference type="ARBA" id="ARBA00022692"/>
    </source>
</evidence>
<feature type="transmembrane region" description="Helical" evidence="6">
    <location>
        <begin position="74"/>
        <end position="94"/>
    </location>
</feature>
<feature type="domain" description="EamA" evidence="7">
    <location>
        <begin position="154"/>
        <end position="283"/>
    </location>
</feature>
<sequence>MQSSRPSNTIPFAVACLGIALFSGMDAAMKGLSISLGAYNAMLWRAGIGVLISVGPYLFRHGGWPSRSGLRVHLLRGAVTAIMAVSFFYGIARVPLAEGIALSFIAPLIALYLAVVLLGEKVGRHSVIASVLGILGVAVLLAARIAATGDRNLFGVAAILLSAIFYAWNIILMRQQALLASPTEVAFFQNLTMGGFLLLAAPFFAIIPDAHHVPMLALSAALAFCSLLLLSWAYARAEAQVLVPVEYTAFIWASIMGAIFYAEPVTGTTIIGASFIVAGCVIAARGGRPDISKLEAAI</sequence>
<keyword evidence="3 6" id="KW-0812">Transmembrane</keyword>
<comment type="similarity">
    <text evidence="2">Belongs to the drug/metabolite transporter (DMT) superfamily. 10 TMS drug/metabolite exporter (DME) (TC 2.A.7.3) family.</text>
</comment>